<gene>
    <name evidence="1" type="ORF">C1SCF055_LOCUS35306</name>
</gene>
<feature type="non-terminal residue" evidence="1">
    <location>
        <position position="1"/>
    </location>
</feature>
<evidence type="ECO:0000313" key="1">
    <source>
        <dbReference type="EMBL" id="CAI4009985.1"/>
    </source>
</evidence>
<dbReference type="EMBL" id="CAMXCT030004686">
    <property type="protein sequence ID" value="CAL4797297.1"/>
    <property type="molecule type" value="Genomic_DNA"/>
</dbReference>
<reference evidence="1" key="1">
    <citation type="submission" date="2022-10" db="EMBL/GenBank/DDBJ databases">
        <authorList>
            <person name="Chen Y."/>
            <person name="Dougan E. K."/>
            <person name="Chan C."/>
            <person name="Rhodes N."/>
            <person name="Thang M."/>
        </authorList>
    </citation>
    <scope>NUCLEOTIDE SEQUENCE</scope>
</reference>
<dbReference type="EMBL" id="CAMXCT020004686">
    <property type="protein sequence ID" value="CAL1163360.1"/>
    <property type="molecule type" value="Genomic_DNA"/>
</dbReference>
<reference evidence="2 3" key="2">
    <citation type="submission" date="2024-05" db="EMBL/GenBank/DDBJ databases">
        <authorList>
            <person name="Chen Y."/>
            <person name="Shah S."/>
            <person name="Dougan E. K."/>
            <person name="Thang M."/>
            <person name="Chan C."/>
        </authorList>
    </citation>
    <scope>NUCLEOTIDE SEQUENCE [LARGE SCALE GENOMIC DNA]</scope>
</reference>
<organism evidence="1">
    <name type="scientific">Cladocopium goreaui</name>
    <dbReference type="NCBI Taxonomy" id="2562237"/>
    <lineage>
        <taxon>Eukaryota</taxon>
        <taxon>Sar</taxon>
        <taxon>Alveolata</taxon>
        <taxon>Dinophyceae</taxon>
        <taxon>Suessiales</taxon>
        <taxon>Symbiodiniaceae</taxon>
        <taxon>Cladocopium</taxon>
    </lineage>
</organism>
<dbReference type="Proteomes" id="UP001152797">
    <property type="component" value="Unassembled WGS sequence"/>
</dbReference>
<evidence type="ECO:0000313" key="3">
    <source>
        <dbReference type="Proteomes" id="UP001152797"/>
    </source>
</evidence>
<protein>
    <submittedName>
        <fullName evidence="2">Ribosomal protein S15</fullName>
    </submittedName>
</protein>
<evidence type="ECO:0000313" key="2">
    <source>
        <dbReference type="EMBL" id="CAL4797297.1"/>
    </source>
</evidence>
<keyword evidence="2" id="KW-0689">Ribosomal protein</keyword>
<comment type="caution">
    <text evidence="1">The sequence shown here is derived from an EMBL/GenBank/DDBJ whole genome shotgun (WGS) entry which is preliminary data.</text>
</comment>
<dbReference type="EMBL" id="CAMXCT010004686">
    <property type="protein sequence ID" value="CAI4009985.1"/>
    <property type="molecule type" value="Genomic_DNA"/>
</dbReference>
<accession>A0A9P1GE31</accession>
<sequence length="64" mass="7330">VRWGPVYADVRCIARIRINRNTGVKAVKMSPPKTEWQAAAEKEFLQMRARVPKDEPLGSAWYSV</sequence>
<dbReference type="GO" id="GO:0005840">
    <property type="term" value="C:ribosome"/>
    <property type="evidence" value="ECO:0007669"/>
    <property type="project" value="UniProtKB-KW"/>
</dbReference>
<dbReference type="AlphaFoldDB" id="A0A9P1GE31"/>
<keyword evidence="3" id="KW-1185">Reference proteome</keyword>
<proteinExistence type="predicted"/>
<keyword evidence="2" id="KW-0687">Ribonucleoprotein</keyword>
<name>A0A9P1GE31_9DINO</name>